<sequence length="489" mass="57079">MEEIRRQLLERKIMELRSNVEKLIPFEDKFFNEPKVSDLKVKVGDKTFHVCKHQLVKKSLVLETMLLSGLKEDQEGVWNLCDEDPDAVEAMLKHIYMNTKIDSFKLASSVIPLAHRYDLQDLKNECELVLLEKVTLESAEQAFYLAKKFDLNLLLIKSCQIIYFETHLDEVIALASQIESAAFINPALVMEETRRQLLERKIMELRSNVEKLIPFEDKFFNEPKVSDLKVKVGDKTFHVCKHQLVKKSLVLETMLLSGLKEDQEGVWNLSNEDPDAVEAMLKHIYMNTKIDSFKLASSVIHLAHRYDLQDLKNECELVLLEKVTLESAEQAFYLAKKFDLNLLLIKSCQIIYFETHLDGGTLPFEPIPKRNSYLAIKNIREFHLFPLTINFTEGEFVKLRIKYVRRGSFLFEPCDKLSHDLFSVECGLRHKRDGNGFCHEVHDGDFELTFRKNSRDSPERTEVIVWNYTDETQQKRELYLCVCYYGGKY</sequence>
<keyword evidence="3" id="KW-1185">Reference proteome</keyword>
<feature type="domain" description="BTB" evidence="1">
    <location>
        <begin position="226"/>
        <end position="285"/>
    </location>
</feature>
<dbReference type="SUPFAM" id="SSF54695">
    <property type="entry name" value="POZ domain"/>
    <property type="match status" value="2"/>
</dbReference>
<dbReference type="CDD" id="cd18186">
    <property type="entry name" value="BTB_POZ_ZBTB_KLHL-like"/>
    <property type="match status" value="2"/>
</dbReference>
<dbReference type="SMART" id="SM00225">
    <property type="entry name" value="BTB"/>
    <property type="match status" value="2"/>
</dbReference>
<dbReference type="Gene3D" id="3.30.710.10">
    <property type="entry name" value="Potassium Channel Kv1.1, Chain A"/>
    <property type="match status" value="2"/>
</dbReference>
<name>A0A7I8XC79_BURXY</name>
<accession>A0A7I8XC79</accession>
<proteinExistence type="predicted"/>
<evidence type="ECO:0000313" key="3">
    <source>
        <dbReference type="Proteomes" id="UP000659654"/>
    </source>
</evidence>
<comment type="caution">
    <text evidence="2">The sequence shown here is derived from an EMBL/GenBank/DDBJ whole genome shotgun (WGS) entry which is preliminary data.</text>
</comment>
<dbReference type="EMBL" id="CAJFCV020000006">
    <property type="protein sequence ID" value="CAG9131561.1"/>
    <property type="molecule type" value="Genomic_DNA"/>
</dbReference>
<protein>
    <submittedName>
        <fullName evidence="2">(pine wood nematode) hypothetical protein</fullName>
    </submittedName>
</protein>
<reference evidence="2" key="1">
    <citation type="submission" date="2020-09" db="EMBL/GenBank/DDBJ databases">
        <authorList>
            <person name="Kikuchi T."/>
        </authorList>
    </citation>
    <scope>NUCLEOTIDE SEQUENCE</scope>
    <source>
        <strain evidence="2">Ka4C1</strain>
    </source>
</reference>
<gene>
    <name evidence="2" type="ORF">BXYJ_LOCUS15359</name>
</gene>
<dbReference type="PANTHER" id="PTHR24413">
    <property type="entry name" value="SPECKLE-TYPE POZ PROTEIN"/>
    <property type="match status" value="1"/>
</dbReference>
<feature type="domain" description="BTB" evidence="1">
    <location>
        <begin position="37"/>
        <end position="96"/>
    </location>
</feature>
<organism evidence="2 3">
    <name type="scientific">Bursaphelenchus xylophilus</name>
    <name type="common">Pinewood nematode worm</name>
    <name type="synonym">Aphelenchoides xylophilus</name>
    <dbReference type="NCBI Taxonomy" id="6326"/>
    <lineage>
        <taxon>Eukaryota</taxon>
        <taxon>Metazoa</taxon>
        <taxon>Ecdysozoa</taxon>
        <taxon>Nematoda</taxon>
        <taxon>Chromadorea</taxon>
        <taxon>Rhabditida</taxon>
        <taxon>Tylenchina</taxon>
        <taxon>Tylenchomorpha</taxon>
        <taxon>Aphelenchoidea</taxon>
        <taxon>Aphelenchoididae</taxon>
        <taxon>Bursaphelenchus</taxon>
    </lineage>
</organism>
<dbReference type="InterPro" id="IPR011333">
    <property type="entry name" value="SKP1/BTB/POZ_sf"/>
</dbReference>
<dbReference type="AlphaFoldDB" id="A0A7I8XC79"/>
<dbReference type="SMR" id="A0A7I8XC79"/>
<dbReference type="EMBL" id="CAJFDI010000006">
    <property type="protein sequence ID" value="CAD5235268.1"/>
    <property type="molecule type" value="Genomic_DNA"/>
</dbReference>
<dbReference type="Proteomes" id="UP000582659">
    <property type="component" value="Unassembled WGS sequence"/>
</dbReference>
<dbReference type="Pfam" id="PF00651">
    <property type="entry name" value="BTB"/>
    <property type="match status" value="2"/>
</dbReference>
<dbReference type="InterPro" id="IPR000210">
    <property type="entry name" value="BTB/POZ_dom"/>
</dbReference>
<evidence type="ECO:0000313" key="2">
    <source>
        <dbReference type="EMBL" id="CAD5235268.1"/>
    </source>
</evidence>
<dbReference type="Proteomes" id="UP000659654">
    <property type="component" value="Unassembled WGS sequence"/>
</dbReference>
<dbReference type="OrthoDB" id="6359816at2759"/>
<dbReference type="PROSITE" id="PS50097">
    <property type="entry name" value="BTB"/>
    <property type="match status" value="2"/>
</dbReference>
<evidence type="ECO:0000259" key="1">
    <source>
        <dbReference type="PROSITE" id="PS50097"/>
    </source>
</evidence>